<dbReference type="EMBL" id="VIWT01000008">
    <property type="protein sequence ID" value="TWF71678.1"/>
    <property type="molecule type" value="Genomic_DNA"/>
</dbReference>
<dbReference type="RefSeq" id="WP_145911479.1">
    <property type="nucleotide sequence ID" value="NZ_BAAAMZ010000022.1"/>
</dbReference>
<evidence type="ECO:0000313" key="1">
    <source>
        <dbReference type="EMBL" id="TWF71678.1"/>
    </source>
</evidence>
<accession>A0A561S9X4</accession>
<gene>
    <name evidence="1" type="ORF">FHX73_1849</name>
</gene>
<sequence>MSGPNPIHNIVGVFSVNGVQTPAGMYLPSDHGLLAWNYDPSGTSNSSATVSGTVYLAQVILRTPQTVSKAILSLTGAASGVVANQNFIGLYDSSGNRVAVTAAGALDAALTSSGTLPGTFTSPYAAAAGAYWVAFVNNATTPAQLGRASGFSSTPNANLAAAQYRYCTNGTGQTALPSSITPSSNSLANVMTFWAGLG</sequence>
<name>A0A561S9X4_9ACTN</name>
<dbReference type="Proteomes" id="UP000317940">
    <property type="component" value="Unassembled WGS sequence"/>
</dbReference>
<evidence type="ECO:0000313" key="2">
    <source>
        <dbReference type="Proteomes" id="UP000317940"/>
    </source>
</evidence>
<comment type="caution">
    <text evidence="1">The sequence shown here is derived from an EMBL/GenBank/DDBJ whole genome shotgun (WGS) entry which is preliminary data.</text>
</comment>
<reference evidence="1 2" key="1">
    <citation type="submission" date="2019-06" db="EMBL/GenBank/DDBJ databases">
        <title>Sequencing the genomes of 1000 actinobacteria strains.</title>
        <authorList>
            <person name="Klenk H.-P."/>
        </authorList>
    </citation>
    <scope>NUCLEOTIDE SEQUENCE [LARGE SCALE GENOMIC DNA]</scope>
    <source>
        <strain evidence="1 2">DSM 44826</strain>
    </source>
</reference>
<proteinExistence type="predicted"/>
<dbReference type="OrthoDB" id="4227103at2"/>
<keyword evidence="2" id="KW-1185">Reference proteome</keyword>
<organism evidence="1 2">
    <name type="scientific">Kitasatospora viridis</name>
    <dbReference type="NCBI Taxonomy" id="281105"/>
    <lineage>
        <taxon>Bacteria</taxon>
        <taxon>Bacillati</taxon>
        <taxon>Actinomycetota</taxon>
        <taxon>Actinomycetes</taxon>
        <taxon>Kitasatosporales</taxon>
        <taxon>Streptomycetaceae</taxon>
        <taxon>Kitasatospora</taxon>
    </lineage>
</organism>
<protein>
    <submittedName>
        <fullName evidence="1">Uncharacterized protein</fullName>
    </submittedName>
</protein>
<dbReference type="AlphaFoldDB" id="A0A561S9X4"/>